<dbReference type="SUPFAM" id="SSF53335">
    <property type="entry name" value="S-adenosyl-L-methionine-dependent methyltransferases"/>
    <property type="match status" value="1"/>
</dbReference>
<keyword evidence="1 5" id="KW-0489">Methyltransferase</keyword>
<dbReference type="AlphaFoldDB" id="A0A839SZJ4"/>
<dbReference type="PANTHER" id="PTHR13090:SF1">
    <property type="entry name" value="ARGININE-HYDROXYLASE NDUFAF5, MITOCHONDRIAL"/>
    <property type="match status" value="1"/>
</dbReference>
<evidence type="ECO:0000259" key="4">
    <source>
        <dbReference type="Pfam" id="PF08241"/>
    </source>
</evidence>
<evidence type="ECO:0000313" key="5">
    <source>
        <dbReference type="EMBL" id="MBB3066333.1"/>
    </source>
</evidence>
<dbReference type="Gene3D" id="3.40.50.150">
    <property type="entry name" value="Vaccinia Virus protein VP39"/>
    <property type="match status" value="1"/>
</dbReference>
<dbReference type="Proteomes" id="UP000581135">
    <property type="component" value="Unassembled WGS sequence"/>
</dbReference>
<evidence type="ECO:0000256" key="2">
    <source>
        <dbReference type="ARBA" id="ARBA00022679"/>
    </source>
</evidence>
<dbReference type="CDD" id="cd02440">
    <property type="entry name" value="AdoMet_MTases"/>
    <property type="match status" value="1"/>
</dbReference>
<evidence type="ECO:0000256" key="1">
    <source>
        <dbReference type="ARBA" id="ARBA00022603"/>
    </source>
</evidence>
<organism evidence="5 6">
    <name type="scientific">Limibacillus halophilus</name>
    <dbReference type="NCBI Taxonomy" id="1579333"/>
    <lineage>
        <taxon>Bacteria</taxon>
        <taxon>Pseudomonadati</taxon>
        <taxon>Pseudomonadota</taxon>
        <taxon>Alphaproteobacteria</taxon>
        <taxon>Rhodospirillales</taxon>
        <taxon>Rhodovibrionaceae</taxon>
        <taxon>Limibacillus</taxon>
    </lineage>
</organism>
<proteinExistence type="predicted"/>
<dbReference type="EMBL" id="JACHXA010000008">
    <property type="protein sequence ID" value="MBB3066333.1"/>
    <property type="molecule type" value="Genomic_DNA"/>
</dbReference>
<feature type="region of interest" description="Disordered" evidence="3">
    <location>
        <begin position="269"/>
        <end position="305"/>
    </location>
</feature>
<evidence type="ECO:0000313" key="6">
    <source>
        <dbReference type="Proteomes" id="UP000581135"/>
    </source>
</evidence>
<keyword evidence="6" id="KW-1185">Reference proteome</keyword>
<dbReference type="InterPro" id="IPR013216">
    <property type="entry name" value="Methyltransf_11"/>
</dbReference>
<reference evidence="5 6" key="1">
    <citation type="submission" date="2020-08" db="EMBL/GenBank/DDBJ databases">
        <title>Genomic Encyclopedia of Type Strains, Phase III (KMG-III): the genomes of soil and plant-associated and newly described type strains.</title>
        <authorList>
            <person name="Whitman W."/>
        </authorList>
    </citation>
    <scope>NUCLEOTIDE SEQUENCE [LARGE SCALE GENOMIC DNA]</scope>
    <source>
        <strain evidence="5 6">CECT 8803</strain>
    </source>
</reference>
<dbReference type="Pfam" id="PF08241">
    <property type="entry name" value="Methyltransf_11"/>
    <property type="match status" value="1"/>
</dbReference>
<gene>
    <name evidence="5" type="ORF">FHR98_002639</name>
</gene>
<accession>A0A839SZJ4</accession>
<protein>
    <submittedName>
        <fullName evidence="5">SAM-dependent methyltransferase</fullName>
    </submittedName>
</protein>
<name>A0A839SZJ4_9PROT</name>
<sequence>MKPFDRNLLRLHRDRAAAGLSGYDFLFQEVGERLLERLEDIRREFPIALDLGCRNGLLGQRLQGRGGVQWLAQGDLSGAMVERASAPQRPGVVLDEEFLPFGRSSFDLVLSLMNLHWVNDLPGCLMQIRHSLKPDGLFLAALLGGDTLQELRHSLMEAEMQIEGGLSPRLSPQLDLADAAALLQRAGFALPVADQETIVVDYPHALKLMDDLRGMGESNAVMLQRRTLTRRATLQRAAELYQEHYQRADGRIPASFQVFFLTAWAPAASQPQPLRPGSAKARLAAALGSSEQKTGVKAQPGRDKK</sequence>
<dbReference type="GO" id="GO:0008757">
    <property type="term" value="F:S-adenosylmethionine-dependent methyltransferase activity"/>
    <property type="evidence" value="ECO:0007669"/>
    <property type="project" value="InterPro"/>
</dbReference>
<feature type="domain" description="Methyltransferase type 11" evidence="4">
    <location>
        <begin position="49"/>
        <end position="139"/>
    </location>
</feature>
<dbReference type="GO" id="GO:0032259">
    <property type="term" value="P:methylation"/>
    <property type="evidence" value="ECO:0007669"/>
    <property type="project" value="UniProtKB-KW"/>
</dbReference>
<dbReference type="InterPro" id="IPR050602">
    <property type="entry name" value="Malonyl-ACP_OMT"/>
</dbReference>
<comment type="caution">
    <text evidence="5">The sequence shown here is derived from an EMBL/GenBank/DDBJ whole genome shotgun (WGS) entry which is preliminary data.</text>
</comment>
<dbReference type="InterPro" id="IPR029063">
    <property type="entry name" value="SAM-dependent_MTases_sf"/>
</dbReference>
<dbReference type="RefSeq" id="WP_322091256.1">
    <property type="nucleotide sequence ID" value="NZ_JACHXA010000008.1"/>
</dbReference>
<evidence type="ECO:0000256" key="3">
    <source>
        <dbReference type="SAM" id="MobiDB-lite"/>
    </source>
</evidence>
<dbReference type="PANTHER" id="PTHR13090">
    <property type="entry name" value="ARGININE-HYDROXYLASE NDUFAF5, MITOCHONDRIAL"/>
    <property type="match status" value="1"/>
</dbReference>
<keyword evidence="2 5" id="KW-0808">Transferase</keyword>